<dbReference type="Proteomes" id="UP000283946">
    <property type="component" value="Chromosome"/>
</dbReference>
<dbReference type="PANTHER" id="PTHR43464:SF83">
    <property type="entry name" value="MALONYL-[ACYL-CARRIER PROTEIN] O-METHYLTRANSFERASE"/>
    <property type="match status" value="1"/>
</dbReference>
<dbReference type="GO" id="GO:0032259">
    <property type="term" value="P:methylation"/>
    <property type="evidence" value="ECO:0007669"/>
    <property type="project" value="UniProtKB-KW"/>
</dbReference>
<dbReference type="Gene3D" id="3.40.50.150">
    <property type="entry name" value="Vaccinia Virus protein VP39"/>
    <property type="match status" value="1"/>
</dbReference>
<dbReference type="Pfam" id="PF13649">
    <property type="entry name" value="Methyltransf_25"/>
    <property type="match status" value="1"/>
</dbReference>
<protein>
    <submittedName>
        <fullName evidence="2">Class I SAM-dependent methyltransferase</fullName>
    </submittedName>
</protein>
<dbReference type="CDD" id="cd02440">
    <property type="entry name" value="AdoMet_MTases"/>
    <property type="match status" value="1"/>
</dbReference>
<gene>
    <name evidence="2" type="ORF">C7V51_00905</name>
</gene>
<evidence type="ECO:0000259" key="1">
    <source>
        <dbReference type="Pfam" id="PF13649"/>
    </source>
</evidence>
<organism evidence="2 3">
    <name type="scientific">Rathayibacter iranicus</name>
    <dbReference type="NCBI Taxonomy" id="59737"/>
    <lineage>
        <taxon>Bacteria</taxon>
        <taxon>Bacillati</taxon>
        <taxon>Actinomycetota</taxon>
        <taxon>Actinomycetes</taxon>
        <taxon>Micrococcales</taxon>
        <taxon>Microbacteriaceae</taxon>
        <taxon>Rathayibacter</taxon>
    </lineage>
</organism>
<accession>A0AAD2PTR8</accession>
<dbReference type="GO" id="GO:0008168">
    <property type="term" value="F:methyltransferase activity"/>
    <property type="evidence" value="ECO:0007669"/>
    <property type="project" value="UniProtKB-KW"/>
</dbReference>
<dbReference type="AlphaFoldDB" id="A0AAD2PTR8"/>
<evidence type="ECO:0000313" key="2">
    <source>
        <dbReference type="EMBL" id="AZZ54603.1"/>
    </source>
</evidence>
<dbReference type="KEGG" id="ria:C7V51_00905"/>
<proteinExistence type="predicted"/>
<dbReference type="InterPro" id="IPR041698">
    <property type="entry name" value="Methyltransf_25"/>
</dbReference>
<evidence type="ECO:0000313" key="3">
    <source>
        <dbReference type="Proteomes" id="UP000283946"/>
    </source>
</evidence>
<reference evidence="2 3" key="1">
    <citation type="submission" date="2018-03" db="EMBL/GenBank/DDBJ databases">
        <title>Bacteriophage NCPPB3778 and a type I-E CRISPR drive the evolution of the US Biological Select Agent, Rathayibacter toxicus.</title>
        <authorList>
            <person name="Davis E.W.II."/>
            <person name="Tabima J.F."/>
            <person name="Weisberg A.J."/>
            <person name="Dantas Lopes L."/>
            <person name="Wiseman M.S."/>
            <person name="Wiseman M.S."/>
            <person name="Pupko T."/>
            <person name="Belcher M.S."/>
            <person name="Sechler A.J."/>
            <person name="Tancos M.A."/>
            <person name="Schroeder B.K."/>
            <person name="Murray T.D."/>
            <person name="Luster D.G."/>
            <person name="Schneider W.L."/>
            <person name="Rogers E."/>
            <person name="Andreote F.D."/>
            <person name="Grunwald N.J."/>
            <person name="Putnam M.L."/>
            <person name="Chang J.H."/>
        </authorList>
    </citation>
    <scope>NUCLEOTIDE SEQUENCE [LARGE SCALE GENOMIC DNA]</scope>
    <source>
        <strain evidence="2 3">NCCPB 2253</strain>
    </source>
</reference>
<dbReference type="EMBL" id="CP028130">
    <property type="protein sequence ID" value="AZZ54603.1"/>
    <property type="molecule type" value="Genomic_DNA"/>
</dbReference>
<keyword evidence="2" id="KW-0489">Methyltransferase</keyword>
<name>A0AAD2PTR8_9MICO</name>
<dbReference type="SUPFAM" id="SSF53335">
    <property type="entry name" value="S-adenosyl-L-methionine-dependent methyltransferases"/>
    <property type="match status" value="1"/>
</dbReference>
<feature type="domain" description="Methyltransferase" evidence="1">
    <location>
        <begin position="49"/>
        <end position="147"/>
    </location>
</feature>
<dbReference type="InterPro" id="IPR029063">
    <property type="entry name" value="SAM-dependent_MTases_sf"/>
</dbReference>
<sequence length="197" mass="21700">MVQVDRGEHLRSGEWLDLNRTYWEERTGEGALRPGLAEAVLSSTLTPRVLHLGSGDGLDAHEFAGRGATVVGVDFSMPAVRRARARAAERDLSERIRFVCANLYELRHMLPEPDSFDVVLSSEGVVSWLPDLEEWARLTEWFVAPGGVVLVWPRSGTPREAADVRTWARSSADLAAALTAVGLTVDRQDVLRATKPV</sequence>
<keyword evidence="2" id="KW-0808">Transferase</keyword>
<dbReference type="RefSeq" id="WP_104263815.1">
    <property type="nucleotide sequence ID" value="NZ_CP028130.1"/>
</dbReference>
<dbReference type="PANTHER" id="PTHR43464">
    <property type="entry name" value="METHYLTRANSFERASE"/>
    <property type="match status" value="1"/>
</dbReference>